<feature type="region of interest" description="Disordered" evidence="1">
    <location>
        <begin position="121"/>
        <end position="284"/>
    </location>
</feature>
<evidence type="ECO:0000256" key="1">
    <source>
        <dbReference type="SAM" id="MobiDB-lite"/>
    </source>
</evidence>
<feature type="compositionally biased region" description="Polar residues" evidence="1">
    <location>
        <begin position="145"/>
        <end position="163"/>
    </location>
</feature>
<feature type="region of interest" description="Disordered" evidence="1">
    <location>
        <begin position="1"/>
        <end position="27"/>
    </location>
</feature>
<sequence length="847" mass="86421">MDKIKKIFKHGDKDTEDDAVAHEPSPHAELAAKTALADAYGAPSASQQLQTKPDVDKKEHGIVSQITNPDGRKHDDVRFGETATVVPGTTLHRLQDVGGRGSNMSVLSGIEGPYASNADKSLQATASSSTAGTGASKLGHGADGSDTTALSSVQPGTALTTDQPLMAPSTTSTQPQTESSHVGRDAAPGGAAATDIGGAAYAASKDHSNTAQSPATTGLGQQTSTSSTITGTPKDDVSAATYTGRSFPLSNDTPRAPETGSLAGGSVKPDPSTSIAGDSSHLGRDAAIGTGIGASALAASGISHDSKDLAAYEKEHEPKLDIAAATYTARSYPVGGSSADQGRSFLPLSTQSVPPLGGHKDDEKPVEGYVHHTPGPHATDIANVLDPHVPGEFPTEEGLDPHAVTTTASVTDVAPRDQPIIGQSSSKPAVHNTESSGGLGAAAGAAGLGTVATSMAAVSSDTDRSSASHTSQQPLAQTLPSSERHPSELMGMPTDSTAPQPASDRNAVRHASISAGTAGAGAAAVGAVAYEANKRDQPSDIGFSSGSPPKEFISRPVEPVSSSASARRPSQTSRAAPPPPVSGTNLTSNNAPHPSELMSRPINEQNQTESHIGRDAALGVGAGLGLGAAGYEARKNYEQPSTIPATQPLASQSQGSLPSSSAIGHGDQDPPIMTTTNHRLSQSSGTAARSSGGMSEAVKDQQQHYYGRDAAVGAGGVGVAGVGAHELTKHEEDKHATETTGESSEHQHKEHNKLHKRTDPRSDKYVPTEEEEKKPSLLKRILHPHSSKEKNDTDEPKQPSSIPGMPSRAGAGTISNLSKQEPSNDGKAAETHSGLPTNVDKSGPDAV</sequence>
<feature type="compositionally biased region" description="Basic and acidic residues" evidence="1">
    <location>
        <begin position="757"/>
        <end position="775"/>
    </location>
</feature>
<evidence type="ECO:0000313" key="3">
    <source>
        <dbReference type="Proteomes" id="UP001303373"/>
    </source>
</evidence>
<feature type="compositionally biased region" description="Basic and acidic residues" evidence="1">
    <location>
        <begin position="786"/>
        <end position="797"/>
    </location>
</feature>
<feature type="compositionally biased region" description="Polar residues" evidence="1">
    <location>
        <begin position="240"/>
        <end position="253"/>
    </location>
</feature>
<gene>
    <name evidence="2" type="ORF">R9X50_00616700</name>
</gene>
<feature type="compositionally biased region" description="Low complexity" evidence="1">
    <location>
        <begin position="216"/>
        <end position="232"/>
    </location>
</feature>
<feature type="compositionally biased region" description="Basic and acidic residues" evidence="1">
    <location>
        <begin position="726"/>
        <end position="748"/>
    </location>
</feature>
<feature type="compositionally biased region" description="Low complexity" evidence="1">
    <location>
        <begin position="554"/>
        <end position="575"/>
    </location>
</feature>
<feature type="region of interest" description="Disordered" evidence="1">
    <location>
        <begin position="722"/>
        <end position="847"/>
    </location>
</feature>
<feature type="region of interest" description="Disordered" evidence="1">
    <location>
        <begin position="637"/>
        <end position="702"/>
    </location>
</feature>
<feature type="compositionally biased region" description="Low complexity" evidence="1">
    <location>
        <begin position="168"/>
        <end position="203"/>
    </location>
</feature>
<name>A0AAQ3M984_9PEZI</name>
<feature type="compositionally biased region" description="Low complexity" evidence="1">
    <location>
        <begin position="648"/>
        <end position="664"/>
    </location>
</feature>
<feature type="region of interest" description="Disordered" evidence="1">
    <location>
        <begin position="334"/>
        <end position="366"/>
    </location>
</feature>
<organism evidence="2 3">
    <name type="scientific">Acrodontium crateriforme</name>
    <dbReference type="NCBI Taxonomy" id="150365"/>
    <lineage>
        <taxon>Eukaryota</taxon>
        <taxon>Fungi</taxon>
        <taxon>Dikarya</taxon>
        <taxon>Ascomycota</taxon>
        <taxon>Pezizomycotina</taxon>
        <taxon>Dothideomycetes</taxon>
        <taxon>Dothideomycetidae</taxon>
        <taxon>Mycosphaerellales</taxon>
        <taxon>Teratosphaeriaceae</taxon>
        <taxon>Acrodontium</taxon>
    </lineage>
</organism>
<feature type="compositionally biased region" description="Polar residues" evidence="1">
    <location>
        <begin position="582"/>
        <end position="592"/>
    </location>
</feature>
<dbReference type="AlphaFoldDB" id="A0AAQ3M984"/>
<protein>
    <submittedName>
        <fullName evidence="2">Uncharacterized protein</fullName>
    </submittedName>
</protein>
<reference evidence="2 3" key="1">
    <citation type="submission" date="2023-11" db="EMBL/GenBank/DDBJ databases">
        <title>An acidophilic fungus is an integral part of prey digestion in a carnivorous sundew plant.</title>
        <authorList>
            <person name="Tsai I.J."/>
        </authorList>
    </citation>
    <scope>NUCLEOTIDE SEQUENCE [LARGE SCALE GENOMIC DNA]</scope>
    <source>
        <strain evidence="2">169a</strain>
    </source>
</reference>
<proteinExistence type="predicted"/>
<feature type="region of interest" description="Disordered" evidence="1">
    <location>
        <begin position="39"/>
        <end position="76"/>
    </location>
</feature>
<dbReference type="EMBL" id="CP138589">
    <property type="protein sequence ID" value="WPH03290.1"/>
    <property type="molecule type" value="Genomic_DNA"/>
</dbReference>
<feature type="compositionally biased region" description="Low complexity" evidence="1">
    <location>
        <begin position="124"/>
        <end position="136"/>
    </location>
</feature>
<accession>A0AAQ3M984</accession>
<feature type="compositionally biased region" description="Basic residues" evidence="1">
    <location>
        <begin position="776"/>
        <end position="785"/>
    </location>
</feature>
<dbReference type="Proteomes" id="UP001303373">
    <property type="component" value="Chromosome 10"/>
</dbReference>
<feature type="region of interest" description="Disordered" evidence="1">
    <location>
        <begin position="536"/>
        <end position="616"/>
    </location>
</feature>
<keyword evidence="3" id="KW-1185">Reference proteome</keyword>
<feature type="region of interest" description="Disordered" evidence="1">
    <location>
        <begin position="457"/>
        <end position="509"/>
    </location>
</feature>
<feature type="compositionally biased region" description="Basic and acidic residues" evidence="1">
    <location>
        <begin position="1"/>
        <end position="26"/>
    </location>
</feature>
<evidence type="ECO:0000313" key="2">
    <source>
        <dbReference type="EMBL" id="WPH03290.1"/>
    </source>
</evidence>
<feature type="compositionally biased region" description="Polar residues" evidence="1">
    <location>
        <begin position="673"/>
        <end position="693"/>
    </location>
</feature>
<feature type="compositionally biased region" description="Polar residues" evidence="1">
    <location>
        <begin position="467"/>
        <end position="481"/>
    </location>
</feature>
<feature type="region of interest" description="Disordered" evidence="1">
    <location>
        <begin position="409"/>
        <end position="441"/>
    </location>
</feature>
<feature type="compositionally biased region" description="Polar residues" evidence="1">
    <location>
        <begin position="421"/>
        <end position="436"/>
    </location>
</feature>